<comment type="caution">
    <text evidence="4">The sequence shown here is derived from an EMBL/GenBank/DDBJ whole genome shotgun (WGS) entry which is preliminary data.</text>
</comment>
<accession>A0ABV9P5E9</accession>
<dbReference type="InterPro" id="IPR011990">
    <property type="entry name" value="TPR-like_helical_dom_sf"/>
</dbReference>
<dbReference type="PANTHER" id="PTHR14027">
    <property type="entry name" value="RNA POLYMERASE-ASSOCIATED PROTEIN CTR9"/>
    <property type="match status" value="1"/>
</dbReference>
<keyword evidence="1" id="KW-0677">Repeat</keyword>
<evidence type="ECO:0000256" key="2">
    <source>
        <dbReference type="ARBA" id="ARBA00022803"/>
    </source>
</evidence>
<feature type="signal peptide" evidence="3">
    <location>
        <begin position="1"/>
        <end position="20"/>
    </location>
</feature>
<dbReference type="PANTHER" id="PTHR14027:SF2">
    <property type="entry name" value="RNA POLYMERASE-ASSOCIATED PROTEIN CTR9 HOMOLOG"/>
    <property type="match status" value="1"/>
</dbReference>
<sequence length="434" mass="50415">MKTNKIIKLFLFLIVPLVFSNCTSKKTNQVTNKRDYNAYLEVNDNKKLQEINKEIKFWQTKFDVAPNQSSYLITLASQYSQLFEITGKIDDLYKAEKLLLEANEKFVEKNAGIHRAIARNYISQHRFKEALSHLEKAEELGENRIGTNKMLFDVYMELGSYDLAKDKLTAIQDNDDFDYLIRLAKWNDHKGDLDTAISCMEKALKIAEDENNKGLKIWVYSNIGDFYGHAGRINDSYKYYLKTLKEDNNNTYALKGIAWITFSHERNPEQALEIIDHIESKHLVPDLYLLKAEIAEYQNDKVEENKAIKKYNEILTSHDYGDMYNKYNVLLMVENPNQVDNALKIAQKEIENRPTPESYDLLAWSYFKLGEKEKALEIIQKHTINKSFEPHILYHNAEILKANNKTAQIAPMKEELLASVYELGPGLESKIKNL</sequence>
<dbReference type="SUPFAM" id="SSF48452">
    <property type="entry name" value="TPR-like"/>
    <property type="match status" value="2"/>
</dbReference>
<dbReference type="RefSeq" id="WP_379742991.1">
    <property type="nucleotide sequence ID" value="NZ_JBHSGW010000027.1"/>
</dbReference>
<evidence type="ECO:0008006" key="6">
    <source>
        <dbReference type="Google" id="ProtNLM"/>
    </source>
</evidence>
<proteinExistence type="predicted"/>
<evidence type="ECO:0000313" key="5">
    <source>
        <dbReference type="Proteomes" id="UP001595885"/>
    </source>
</evidence>
<dbReference type="Pfam" id="PF13181">
    <property type="entry name" value="TPR_8"/>
    <property type="match status" value="2"/>
</dbReference>
<gene>
    <name evidence="4" type="ORF">ACFO3U_12585</name>
</gene>
<protein>
    <recommendedName>
        <fullName evidence="6">Tetratricopeptide repeat protein</fullName>
    </recommendedName>
</protein>
<dbReference type="Proteomes" id="UP001595885">
    <property type="component" value="Unassembled WGS sequence"/>
</dbReference>
<evidence type="ECO:0000256" key="3">
    <source>
        <dbReference type="SAM" id="SignalP"/>
    </source>
</evidence>
<keyword evidence="3" id="KW-0732">Signal</keyword>
<keyword evidence="2" id="KW-0802">TPR repeat</keyword>
<evidence type="ECO:0000256" key="1">
    <source>
        <dbReference type="ARBA" id="ARBA00022737"/>
    </source>
</evidence>
<organism evidence="4 5">
    <name type="scientific">Flavobacterium ponti</name>
    <dbReference type="NCBI Taxonomy" id="665133"/>
    <lineage>
        <taxon>Bacteria</taxon>
        <taxon>Pseudomonadati</taxon>
        <taxon>Bacteroidota</taxon>
        <taxon>Flavobacteriia</taxon>
        <taxon>Flavobacteriales</taxon>
        <taxon>Flavobacteriaceae</taxon>
        <taxon>Flavobacterium</taxon>
    </lineage>
</organism>
<dbReference type="InterPro" id="IPR031101">
    <property type="entry name" value="Ctr9"/>
</dbReference>
<dbReference type="SMART" id="SM00028">
    <property type="entry name" value="TPR"/>
    <property type="match status" value="4"/>
</dbReference>
<name>A0ABV9P5E9_9FLAO</name>
<reference evidence="5" key="1">
    <citation type="journal article" date="2019" name="Int. J. Syst. Evol. Microbiol.">
        <title>The Global Catalogue of Microorganisms (GCM) 10K type strain sequencing project: providing services to taxonomists for standard genome sequencing and annotation.</title>
        <authorList>
            <consortium name="The Broad Institute Genomics Platform"/>
            <consortium name="The Broad Institute Genome Sequencing Center for Infectious Disease"/>
            <person name="Wu L."/>
            <person name="Ma J."/>
        </authorList>
    </citation>
    <scope>NUCLEOTIDE SEQUENCE [LARGE SCALE GENOMIC DNA]</scope>
    <source>
        <strain evidence="5">CCUG 50349</strain>
    </source>
</reference>
<evidence type="ECO:0000313" key="4">
    <source>
        <dbReference type="EMBL" id="MFC4740832.1"/>
    </source>
</evidence>
<dbReference type="EMBL" id="JBHSGW010000027">
    <property type="protein sequence ID" value="MFC4740832.1"/>
    <property type="molecule type" value="Genomic_DNA"/>
</dbReference>
<dbReference type="InterPro" id="IPR019734">
    <property type="entry name" value="TPR_rpt"/>
</dbReference>
<feature type="chain" id="PRO_5046438744" description="Tetratricopeptide repeat protein" evidence="3">
    <location>
        <begin position="21"/>
        <end position="434"/>
    </location>
</feature>
<keyword evidence="5" id="KW-1185">Reference proteome</keyword>
<dbReference type="Gene3D" id="1.25.40.10">
    <property type="entry name" value="Tetratricopeptide repeat domain"/>
    <property type="match status" value="3"/>
</dbReference>